<proteinExistence type="inferred from homology"/>
<keyword evidence="7 9" id="KW-0807">Transducer</keyword>
<feature type="coiled-coil region" evidence="10">
    <location>
        <begin position="659"/>
        <end position="686"/>
    </location>
</feature>
<keyword evidence="6 11" id="KW-0472">Membrane</keyword>
<dbReference type="PROSITE" id="PS50111">
    <property type="entry name" value="CHEMOTAXIS_TRANSDUC_2"/>
    <property type="match status" value="1"/>
</dbReference>
<feature type="transmembrane region" description="Helical" evidence="11">
    <location>
        <begin position="15"/>
        <end position="36"/>
    </location>
</feature>
<comment type="similarity">
    <text evidence="8">Belongs to the methyl-accepting chemotaxis (MCP) protein family.</text>
</comment>
<dbReference type="SMART" id="SM00283">
    <property type="entry name" value="MA"/>
    <property type="match status" value="1"/>
</dbReference>
<dbReference type="RefSeq" id="WP_184313877.1">
    <property type="nucleotide sequence ID" value="NZ_JACHEN010000057.1"/>
</dbReference>
<dbReference type="PANTHER" id="PTHR32089">
    <property type="entry name" value="METHYL-ACCEPTING CHEMOTAXIS PROTEIN MCPB"/>
    <property type="match status" value="1"/>
</dbReference>
<evidence type="ECO:0000256" key="7">
    <source>
        <dbReference type="ARBA" id="ARBA00023224"/>
    </source>
</evidence>
<keyword evidence="4 11" id="KW-0812">Transmembrane</keyword>
<dbReference type="CDD" id="cd12912">
    <property type="entry name" value="PDC2_MCP_like"/>
    <property type="match status" value="1"/>
</dbReference>
<protein>
    <submittedName>
        <fullName evidence="14">Methyl-accepting chemotaxis protein</fullName>
    </submittedName>
</protein>
<comment type="subcellular location">
    <subcellularLocation>
        <location evidence="1">Cell membrane</location>
        <topology evidence="1">Multi-pass membrane protein</topology>
    </subcellularLocation>
</comment>
<comment type="caution">
    <text evidence="14">The sequence shown here is derived from an EMBL/GenBank/DDBJ whole genome shotgun (WGS) entry which is preliminary data.</text>
</comment>
<dbReference type="GO" id="GO:0005886">
    <property type="term" value="C:plasma membrane"/>
    <property type="evidence" value="ECO:0007669"/>
    <property type="project" value="UniProtKB-SubCell"/>
</dbReference>
<dbReference type="SUPFAM" id="SSF58104">
    <property type="entry name" value="Methyl-accepting chemotaxis protein (MCP) signaling domain"/>
    <property type="match status" value="1"/>
</dbReference>
<name>A0A841KZL3_9FIRM</name>
<dbReference type="GO" id="GO:0007165">
    <property type="term" value="P:signal transduction"/>
    <property type="evidence" value="ECO:0007669"/>
    <property type="project" value="UniProtKB-KW"/>
</dbReference>
<evidence type="ECO:0000313" key="15">
    <source>
        <dbReference type="Proteomes" id="UP000579281"/>
    </source>
</evidence>
<dbReference type="Pfam" id="PF02743">
    <property type="entry name" value="dCache_1"/>
    <property type="match status" value="1"/>
</dbReference>
<dbReference type="PROSITE" id="PS50885">
    <property type="entry name" value="HAMP"/>
    <property type="match status" value="1"/>
</dbReference>
<gene>
    <name evidence="14" type="ORF">HNQ80_005119</name>
</gene>
<dbReference type="Pfam" id="PF00672">
    <property type="entry name" value="HAMP"/>
    <property type="match status" value="1"/>
</dbReference>
<dbReference type="EMBL" id="JACHEN010000057">
    <property type="protein sequence ID" value="MBB6218941.1"/>
    <property type="molecule type" value="Genomic_DNA"/>
</dbReference>
<sequence length="693" mass="76728">MKVENKVRFGIGRQFLVFSVLLITIPLICLGVISYIRSIEIIEENLKYSSQQMLREMTSSVHIYMEGFEKGLERMSSQASVQTLTDAPDAVSSATQAGGGESSTSTLNEESLKWLIKDFVSYIEANEDVKHVYIGTKNKDMIIYPEFKFEQGYDPTTREWYKDAVSKKGLIWTKPYKDAVSNEMIISAALPIYYQERPEEIFGVLAIDLSMKDLTNRINKTQVGKKGYPVILDNQGNTLIHKDAALIGKPLPSEEINAAIRGNKEGYVDYLWREDGKSFEKFAVYTFIEDLDWTILTTMYVDEVANDAKGLLHSALLIGGISLLIALILSAIFSRSLTKRMEGFLLHMNRVKEGDLSGTFIIRSRDEIGSLASSFNGTINEISILIEKVQHAAKDVSASSLRLASSSQESSASIESLSHTVEEIAEGASKQATDAQTGAEQVREIAQEFDQLALDTDNMLIATKEIMDINHISLKDLEYLDEKTRFNNAATEKIEVTVKELENDSKNIGMIIDTIGNIAEQTNLLALNASIEAARAGEHGKGFAVVADEIRKLAEGSRQAAEEIREIILSIQKESGNTSRVMEEVKISSLEQTKAVEKVNESFGKIFKSIESIMDKIESIGKMTGNINHKKNALVGVIEDIWSVAQTASAATEEATASMEQQSASAEEVSQEANALNELAIKLAEEVSRFKTR</sequence>
<accession>A0A841KZL3</accession>
<evidence type="ECO:0000256" key="9">
    <source>
        <dbReference type="PROSITE-ProRule" id="PRU00284"/>
    </source>
</evidence>
<feature type="domain" description="HAMP" evidence="13">
    <location>
        <begin position="335"/>
        <end position="387"/>
    </location>
</feature>
<evidence type="ECO:0000256" key="8">
    <source>
        <dbReference type="ARBA" id="ARBA00029447"/>
    </source>
</evidence>
<keyword evidence="5 11" id="KW-1133">Transmembrane helix</keyword>
<evidence type="ECO:0000259" key="13">
    <source>
        <dbReference type="PROSITE" id="PS50885"/>
    </source>
</evidence>
<evidence type="ECO:0000256" key="11">
    <source>
        <dbReference type="SAM" id="Phobius"/>
    </source>
</evidence>
<feature type="transmembrane region" description="Helical" evidence="11">
    <location>
        <begin position="311"/>
        <end position="333"/>
    </location>
</feature>
<dbReference type="CDD" id="cd06225">
    <property type="entry name" value="HAMP"/>
    <property type="match status" value="1"/>
</dbReference>
<dbReference type="SUPFAM" id="SSF103190">
    <property type="entry name" value="Sensory domain-like"/>
    <property type="match status" value="1"/>
</dbReference>
<evidence type="ECO:0000256" key="4">
    <source>
        <dbReference type="ARBA" id="ARBA00022692"/>
    </source>
</evidence>
<evidence type="ECO:0000313" key="14">
    <source>
        <dbReference type="EMBL" id="MBB6218941.1"/>
    </source>
</evidence>
<dbReference type="Gene3D" id="1.10.8.500">
    <property type="entry name" value="HAMP domain in histidine kinase"/>
    <property type="match status" value="1"/>
</dbReference>
<evidence type="ECO:0000256" key="3">
    <source>
        <dbReference type="ARBA" id="ARBA00022500"/>
    </source>
</evidence>
<dbReference type="InterPro" id="IPR003660">
    <property type="entry name" value="HAMP_dom"/>
</dbReference>
<evidence type="ECO:0000256" key="1">
    <source>
        <dbReference type="ARBA" id="ARBA00004651"/>
    </source>
</evidence>
<dbReference type="InterPro" id="IPR004089">
    <property type="entry name" value="MCPsignal_dom"/>
</dbReference>
<feature type="domain" description="Methyl-accepting transducer" evidence="12">
    <location>
        <begin position="385"/>
        <end position="663"/>
    </location>
</feature>
<dbReference type="PANTHER" id="PTHR32089:SF112">
    <property type="entry name" value="LYSOZYME-LIKE PROTEIN-RELATED"/>
    <property type="match status" value="1"/>
</dbReference>
<keyword evidence="15" id="KW-1185">Reference proteome</keyword>
<reference evidence="14 15" key="1">
    <citation type="submission" date="2020-08" db="EMBL/GenBank/DDBJ databases">
        <title>Genomic Encyclopedia of Type Strains, Phase IV (KMG-IV): sequencing the most valuable type-strain genomes for metagenomic binning, comparative biology and taxonomic classification.</title>
        <authorList>
            <person name="Goeker M."/>
        </authorList>
    </citation>
    <scope>NUCLEOTIDE SEQUENCE [LARGE SCALE GENOMIC DNA]</scope>
    <source>
        <strain evidence="14 15">DSM 103526</strain>
    </source>
</reference>
<dbReference type="Proteomes" id="UP000579281">
    <property type="component" value="Unassembled WGS sequence"/>
</dbReference>
<keyword evidence="2" id="KW-1003">Cell membrane</keyword>
<evidence type="ECO:0000256" key="10">
    <source>
        <dbReference type="SAM" id="Coils"/>
    </source>
</evidence>
<evidence type="ECO:0000256" key="5">
    <source>
        <dbReference type="ARBA" id="ARBA00022989"/>
    </source>
</evidence>
<dbReference type="GO" id="GO:0006935">
    <property type="term" value="P:chemotaxis"/>
    <property type="evidence" value="ECO:0007669"/>
    <property type="project" value="UniProtKB-KW"/>
</dbReference>
<dbReference type="Pfam" id="PF00015">
    <property type="entry name" value="MCPsignal"/>
    <property type="match status" value="1"/>
</dbReference>
<dbReference type="Gene3D" id="1.10.287.950">
    <property type="entry name" value="Methyl-accepting chemotaxis protein"/>
    <property type="match status" value="1"/>
</dbReference>
<dbReference type="InterPro" id="IPR029151">
    <property type="entry name" value="Sensor-like_sf"/>
</dbReference>
<evidence type="ECO:0000256" key="6">
    <source>
        <dbReference type="ARBA" id="ARBA00023136"/>
    </source>
</evidence>
<dbReference type="AlphaFoldDB" id="A0A841KZL3"/>
<dbReference type="SMART" id="SM00304">
    <property type="entry name" value="HAMP"/>
    <property type="match status" value="1"/>
</dbReference>
<dbReference type="CDD" id="cd12913">
    <property type="entry name" value="PDC1_MCP_like"/>
    <property type="match status" value="1"/>
</dbReference>
<keyword evidence="10" id="KW-0175">Coiled coil</keyword>
<keyword evidence="3" id="KW-0145">Chemotaxis</keyword>
<dbReference type="CDD" id="cd11386">
    <property type="entry name" value="MCP_signal"/>
    <property type="match status" value="1"/>
</dbReference>
<evidence type="ECO:0000256" key="2">
    <source>
        <dbReference type="ARBA" id="ARBA00022475"/>
    </source>
</evidence>
<dbReference type="Gene3D" id="3.30.450.20">
    <property type="entry name" value="PAS domain"/>
    <property type="match status" value="2"/>
</dbReference>
<evidence type="ECO:0000259" key="12">
    <source>
        <dbReference type="PROSITE" id="PS50111"/>
    </source>
</evidence>
<dbReference type="InterPro" id="IPR033479">
    <property type="entry name" value="dCache_1"/>
</dbReference>
<organism evidence="14 15">
    <name type="scientific">Anaerosolibacter carboniphilus</name>
    <dbReference type="NCBI Taxonomy" id="1417629"/>
    <lineage>
        <taxon>Bacteria</taxon>
        <taxon>Bacillati</taxon>
        <taxon>Bacillota</taxon>
        <taxon>Clostridia</taxon>
        <taxon>Peptostreptococcales</taxon>
        <taxon>Thermotaleaceae</taxon>
        <taxon>Anaerosolibacter</taxon>
    </lineage>
</organism>